<feature type="region of interest" description="Disordered" evidence="1">
    <location>
        <begin position="310"/>
        <end position="331"/>
    </location>
</feature>
<accession>A0A024TI99</accession>
<dbReference type="RefSeq" id="XP_008877430.1">
    <property type="nucleotide sequence ID" value="XM_008879208.1"/>
</dbReference>
<dbReference type="AlphaFoldDB" id="A0A024TI99"/>
<dbReference type="OrthoDB" id="79844at2759"/>
<evidence type="ECO:0000256" key="1">
    <source>
        <dbReference type="SAM" id="MobiDB-lite"/>
    </source>
</evidence>
<name>A0A024TI99_9STRA</name>
<dbReference type="GeneID" id="20089268"/>
<feature type="compositionally biased region" description="Basic and acidic residues" evidence="1">
    <location>
        <begin position="311"/>
        <end position="323"/>
    </location>
</feature>
<proteinExistence type="predicted"/>
<evidence type="ECO:0000313" key="2">
    <source>
        <dbReference type="EMBL" id="ETV93870.1"/>
    </source>
</evidence>
<dbReference type="VEuPathDB" id="FungiDB:H310_12218"/>
<organism evidence="2">
    <name type="scientific">Aphanomyces invadans</name>
    <dbReference type="NCBI Taxonomy" id="157072"/>
    <lineage>
        <taxon>Eukaryota</taxon>
        <taxon>Sar</taxon>
        <taxon>Stramenopiles</taxon>
        <taxon>Oomycota</taxon>
        <taxon>Saprolegniomycetes</taxon>
        <taxon>Saprolegniales</taxon>
        <taxon>Verrucalvaceae</taxon>
        <taxon>Aphanomyces</taxon>
    </lineage>
</organism>
<protein>
    <submittedName>
        <fullName evidence="2">Uncharacterized protein</fullName>
    </submittedName>
</protein>
<gene>
    <name evidence="2" type="ORF">H310_12218</name>
</gene>
<reference evidence="2" key="1">
    <citation type="submission" date="2013-12" db="EMBL/GenBank/DDBJ databases">
        <title>The Genome Sequence of Aphanomyces invadans NJM9701.</title>
        <authorList>
            <consortium name="The Broad Institute Genomics Platform"/>
            <person name="Russ C."/>
            <person name="Tyler B."/>
            <person name="van West P."/>
            <person name="Dieguez-Uribeondo J."/>
            <person name="Young S.K."/>
            <person name="Zeng Q."/>
            <person name="Gargeya S."/>
            <person name="Fitzgerald M."/>
            <person name="Abouelleil A."/>
            <person name="Alvarado L."/>
            <person name="Chapman S.B."/>
            <person name="Gainer-Dewar J."/>
            <person name="Goldberg J."/>
            <person name="Griggs A."/>
            <person name="Gujja S."/>
            <person name="Hansen M."/>
            <person name="Howarth C."/>
            <person name="Imamovic A."/>
            <person name="Ireland A."/>
            <person name="Larimer J."/>
            <person name="McCowan C."/>
            <person name="Murphy C."/>
            <person name="Pearson M."/>
            <person name="Poon T.W."/>
            <person name="Priest M."/>
            <person name="Roberts A."/>
            <person name="Saif S."/>
            <person name="Shea T."/>
            <person name="Sykes S."/>
            <person name="Wortman J."/>
            <person name="Nusbaum C."/>
            <person name="Birren B."/>
        </authorList>
    </citation>
    <scope>NUCLEOTIDE SEQUENCE [LARGE SCALE GENOMIC DNA]</scope>
    <source>
        <strain evidence="2">NJM9701</strain>
    </source>
</reference>
<sequence>MSHVVPGRATNNLNQSVVLGAGLVQQPTISSQRHVPTFCQDGDSAVGPRAASKAVLAEDVWAFQAQQRAKTSKTKLKDIGDHRPSLDELAPLLEKHAAGQLTFNDLLPIQKHSAREVVGWLHMVAGALTKDIDLDTAMASLLFGNRDLGLDTSLADIVKCEKDMPNRVIKWGIASKAALNKLRGVTMHIQVARNGTKQGFSMTSPHVLDGFFLDIPQGLQGVAEERLLFDVMARLEPHFLWGTSCYRLHFLGNTVPSSLHRDGPMVEEFIFLDRRLRVYGQGWFFRDKQLVRIDLDKVALTHGLYGNTASRQDHRDTSMDPKPMKKAKVSHVSESQWTTVKPVRSKANLSLMDEALTESSLVYTPKTTVHEVDCVFKTSGEFTSGTKIESSRPVRVECSLDAILAELAVLDAKSIEAANQLPAQLNEACSKPSFNLASLVADGRVDSICSCLERYPVAFGIQVHQLFKEDRPMFEYFVRQRLLHRWFRATWGGSMSFDQLYKASFGQPIPSSHTTALFSNTDFAAATKPMAITDANGDDRELHWTDVEAVLALTECPVTAIASHKGSRCLSSETIGALLMDTDLGAMLWESLEDMYSGDSDDDIGMRLTFSTILEFHEQGCFDVTATNQIVLCHRSLAEVIADGLFNTTPVLELTTCNLNGLNANGHLVAQRLNSPTQCVLFQEAKLNNSKHLDTFKFHLSNEVGADAYKLFTNDHRALRSDSLNHRSCGVASYFHSSMPGFDGLQHLIQLDLPDRYLVVRTYCHDKPVHFHNVHAPVLPHLR</sequence>
<dbReference type="EMBL" id="KI913988">
    <property type="protein sequence ID" value="ETV93870.1"/>
    <property type="molecule type" value="Genomic_DNA"/>
</dbReference>